<keyword evidence="6" id="KW-0539">Nucleus</keyword>
<proteinExistence type="inferred from homology"/>
<organism evidence="11 12">
    <name type="scientific">Sphagnum jensenii</name>
    <dbReference type="NCBI Taxonomy" id="128206"/>
    <lineage>
        <taxon>Eukaryota</taxon>
        <taxon>Viridiplantae</taxon>
        <taxon>Streptophyta</taxon>
        <taxon>Embryophyta</taxon>
        <taxon>Bryophyta</taxon>
        <taxon>Sphagnophytina</taxon>
        <taxon>Sphagnopsida</taxon>
        <taxon>Sphagnales</taxon>
        <taxon>Sphagnaceae</taxon>
        <taxon>Sphagnum</taxon>
    </lineage>
</organism>
<feature type="region of interest" description="Disordered" evidence="8">
    <location>
        <begin position="895"/>
        <end position="924"/>
    </location>
</feature>
<dbReference type="PANTHER" id="PTHR13742:SF17">
    <property type="entry name" value="RE32990P-RELATED"/>
    <property type="match status" value="1"/>
</dbReference>
<reference evidence="11 12" key="1">
    <citation type="submission" date="2024-02" db="EMBL/GenBank/DDBJ databases">
        <authorList>
            <consortium name="ELIXIR-Norway"/>
            <consortium name="Elixir Norway"/>
        </authorList>
    </citation>
    <scope>NUCLEOTIDE SEQUENCE [LARGE SCALE GENOMIC DNA]</scope>
</reference>
<evidence type="ECO:0000256" key="7">
    <source>
        <dbReference type="ARBA" id="ARBA00023306"/>
    </source>
</evidence>
<dbReference type="InterPro" id="IPR036915">
    <property type="entry name" value="Cyclin-like_sf"/>
</dbReference>
<evidence type="ECO:0000256" key="1">
    <source>
        <dbReference type="ARBA" id="ARBA00004123"/>
    </source>
</evidence>
<keyword evidence="12" id="KW-1185">Reference proteome</keyword>
<dbReference type="Pfam" id="PF01858">
    <property type="entry name" value="RB_A"/>
    <property type="match status" value="1"/>
</dbReference>
<evidence type="ECO:0000256" key="8">
    <source>
        <dbReference type="SAM" id="MobiDB-lite"/>
    </source>
</evidence>
<dbReference type="InterPro" id="IPR024599">
    <property type="entry name" value="RB_N"/>
</dbReference>
<evidence type="ECO:0000256" key="6">
    <source>
        <dbReference type="ARBA" id="ARBA00023242"/>
    </source>
</evidence>
<evidence type="ECO:0000259" key="9">
    <source>
        <dbReference type="SMART" id="SM01367"/>
    </source>
</evidence>
<keyword evidence="7" id="KW-0131">Cell cycle</keyword>
<accession>A0ABP0WNN2</accession>
<evidence type="ECO:0008006" key="13">
    <source>
        <dbReference type="Google" id="ProtNLM"/>
    </source>
</evidence>
<evidence type="ECO:0000256" key="4">
    <source>
        <dbReference type="ARBA" id="ARBA00023015"/>
    </source>
</evidence>
<gene>
    <name evidence="11" type="ORF">CSSPJE1EN1_LOCUS13951</name>
</gene>
<evidence type="ECO:0000313" key="11">
    <source>
        <dbReference type="EMBL" id="CAK9268473.1"/>
    </source>
</evidence>
<keyword evidence="4" id="KW-0805">Transcription regulation</keyword>
<sequence>MSTSGGDNRSSSLRRAASQPFLDGMEARFMERCEVGLRLSETMLQRAVCFFKDSKLLLLANIDSIGSGTVEEAERLWNACVFYAVKRLSSATCVGEGPVEGTAAGFTLMQLLQVTDVSVMDLFKELPQFLVKAAPTLQALYGDSWEKLLQVKEVQANFVHMKVLSNYYKRVYKELFLVSECSSGGLNGSPVEVKEGFPPQMQLGWMLFLALRMHVLNQFPDLVTCTNGLLAIIVILMLHMPPQLRKFCVEDTSKFAKRSPKGVNLVASFCNMYHACEKDVCCMVDKANSMIRDLYNKKPSDASISCHSKQIAGIDTDGLLYFEGLMESGQIMSNISIVEKDYEEAYQSLGELDERMFINGEVSLMGSVSCGSPDISASKRKYDTMSSPVRGSAVSTATCLPSQNGSPCSSPVKIGGFPIDNSSKIAPPTPVSITMTTAKWLRDVITPLPAEPCLELQLFFRSCDRDISSDVRNRAQVLLESIFPSNGLGSWRRVEGNGQEDSVWAEQRRLEALKLYYRVVGAMCRSEAQRLQNSNLTSLLSNERFHRCMIACSAELVLATHKTVTMTFPAVLEPAGITAFDLSKVIEYFVRHEDTLPRELKRHLNSIEEKLLESMAWEKGSSMYTSLIFARPNLTAEINRLCLLAEPMPSLDNLSSQEGPTIATTQHLVGGSQNSSDSFRLLLISSFSQSDVFYCSYQVGSTFFNSPVKERLSAFSAFSSPLRNRLRAPLQSAFASPQRPSPVGGGETCAETVINVFFQKVLILAAVRIRNLCERLGQPQPLVERVYRVFQHTLHRETSLFFNRHIDQLILCTIYGVCKVSKATVTFRDIIHQYRMQPQCKLHVFRNVFIDLPPWRRAGKAGGQETGDIVKFYNEIFVHSTKTFLLQIGTSGATPASGNTHGSDEGDYHNGDSPASPEPPAFPVLPDLSPKKVSAMHNVYVSPLRAIKVDTRMSPHTRSLYACVGESAFAYESPSKDLTAINNRLKKRLVLELNRLRLGRLDFSDASLVTDSMVTSTLLPCNNICTKPC</sequence>
<evidence type="ECO:0000256" key="3">
    <source>
        <dbReference type="ARBA" id="ARBA00022491"/>
    </source>
</evidence>
<evidence type="ECO:0000313" key="12">
    <source>
        <dbReference type="Proteomes" id="UP001497444"/>
    </source>
</evidence>
<keyword evidence="5" id="KW-0804">Transcription</keyword>
<feature type="domain" description="Retinoblastoma-associated protein N-terminal" evidence="9">
    <location>
        <begin position="89"/>
        <end position="239"/>
    </location>
</feature>
<dbReference type="SMART" id="SM01368">
    <property type="entry name" value="RB_A"/>
    <property type="match status" value="1"/>
</dbReference>
<evidence type="ECO:0000256" key="2">
    <source>
        <dbReference type="ARBA" id="ARBA00009475"/>
    </source>
</evidence>
<dbReference type="InterPro" id="IPR002720">
    <property type="entry name" value="RB_A"/>
</dbReference>
<comment type="similarity">
    <text evidence="2">Belongs to the retinoblastoma protein (RB) family.</text>
</comment>
<dbReference type="Gene3D" id="1.10.472.10">
    <property type="entry name" value="Cyclin-like"/>
    <property type="match status" value="2"/>
</dbReference>
<name>A0ABP0WNN2_9BRYO</name>
<dbReference type="InterPro" id="IPR002719">
    <property type="entry name" value="RB_B"/>
</dbReference>
<dbReference type="Gene3D" id="1.10.472.140">
    <property type="match status" value="1"/>
</dbReference>
<evidence type="ECO:0000256" key="5">
    <source>
        <dbReference type="ARBA" id="ARBA00023163"/>
    </source>
</evidence>
<dbReference type="Pfam" id="PF01857">
    <property type="entry name" value="RB_B"/>
    <property type="match status" value="1"/>
</dbReference>
<feature type="domain" description="Retinoblastoma-associated protein A-box" evidence="10">
    <location>
        <begin position="429"/>
        <end position="627"/>
    </location>
</feature>
<dbReference type="PANTHER" id="PTHR13742">
    <property type="entry name" value="RETINOBLASTOMA-ASSOCIATED PROTEIN RB -RELATED"/>
    <property type="match status" value="1"/>
</dbReference>
<protein>
    <recommendedName>
        <fullName evidence="13">Retinoblastoma-related protein</fullName>
    </recommendedName>
</protein>
<keyword evidence="3" id="KW-0678">Repressor</keyword>
<dbReference type="EMBL" id="OZ020097">
    <property type="protein sequence ID" value="CAK9268473.1"/>
    <property type="molecule type" value="Genomic_DNA"/>
</dbReference>
<evidence type="ECO:0000259" key="10">
    <source>
        <dbReference type="SMART" id="SM01368"/>
    </source>
</evidence>
<dbReference type="Pfam" id="PF11934">
    <property type="entry name" value="DUF3452"/>
    <property type="match status" value="1"/>
</dbReference>
<comment type="subcellular location">
    <subcellularLocation>
        <location evidence="1">Nucleus</location>
    </subcellularLocation>
</comment>
<dbReference type="SUPFAM" id="SSF47954">
    <property type="entry name" value="Cyclin-like"/>
    <property type="match status" value="2"/>
</dbReference>
<dbReference type="Proteomes" id="UP001497444">
    <property type="component" value="Chromosome 2"/>
</dbReference>
<dbReference type="InterPro" id="IPR028309">
    <property type="entry name" value="RB_fam"/>
</dbReference>
<dbReference type="SMART" id="SM01367">
    <property type="entry name" value="DUF3452"/>
    <property type="match status" value="1"/>
</dbReference>